<protein>
    <submittedName>
        <fullName evidence="4">Replication initiator RepC</fullName>
    </submittedName>
</protein>
<feature type="domain" description="Plasmid replication protein C C-terminal" evidence="3">
    <location>
        <begin position="301"/>
        <end position="400"/>
    </location>
</feature>
<dbReference type="NCBIfam" id="NF040974">
    <property type="entry name" value="RepABC_RepC"/>
    <property type="match status" value="1"/>
</dbReference>
<dbReference type="InterPro" id="IPR005090">
    <property type="entry name" value="RepC_N"/>
</dbReference>
<dbReference type="InterPro" id="IPR021760">
    <property type="entry name" value="RepC_C"/>
</dbReference>
<dbReference type="EMBL" id="AATQ01000004">
    <property type="protein sequence ID" value="EAU47819.1"/>
    <property type="molecule type" value="Genomic_DNA"/>
</dbReference>
<dbReference type="Pfam" id="PF11800">
    <property type="entry name" value="RP-C_C"/>
    <property type="match status" value="1"/>
</dbReference>
<feature type="region of interest" description="Disordered" evidence="1">
    <location>
        <begin position="243"/>
        <end position="272"/>
    </location>
</feature>
<organism evidence="4 5">
    <name type="scientific">Salipiger bermudensis (strain DSM 26914 / JCM 13377 / KCTC 12554 / HTCC2601)</name>
    <name type="common">Pelagibaca bermudensis</name>
    <dbReference type="NCBI Taxonomy" id="314265"/>
    <lineage>
        <taxon>Bacteria</taxon>
        <taxon>Pseudomonadati</taxon>
        <taxon>Pseudomonadota</taxon>
        <taxon>Alphaproteobacteria</taxon>
        <taxon>Rhodobacterales</taxon>
        <taxon>Roseobacteraceae</taxon>
        <taxon>Salipiger</taxon>
    </lineage>
</organism>
<dbReference type="InterPro" id="IPR036390">
    <property type="entry name" value="WH_DNA-bd_sf"/>
</dbReference>
<dbReference type="RefSeq" id="WP_007803345.1">
    <property type="nucleotide sequence ID" value="NZ_DS022278.1"/>
</dbReference>
<dbReference type="CDD" id="cd00090">
    <property type="entry name" value="HTH_ARSR"/>
    <property type="match status" value="1"/>
</dbReference>
<feature type="compositionally biased region" description="Basic and acidic residues" evidence="1">
    <location>
        <begin position="247"/>
        <end position="267"/>
    </location>
</feature>
<dbReference type="OrthoDB" id="7488837at2"/>
<dbReference type="HOGENOM" id="CLU_051007_1_0_5"/>
<comment type="caution">
    <text evidence="4">The sequence shown here is derived from an EMBL/GenBank/DDBJ whole genome shotgun (WGS) entry which is preliminary data.</text>
</comment>
<accession>Q0FUB4</accession>
<dbReference type="Pfam" id="PF03428">
    <property type="entry name" value="RP-C"/>
    <property type="match status" value="1"/>
</dbReference>
<proteinExistence type="predicted"/>
<evidence type="ECO:0000313" key="5">
    <source>
        <dbReference type="Proteomes" id="UP000006230"/>
    </source>
</evidence>
<dbReference type="AlphaFoldDB" id="Q0FUB4"/>
<gene>
    <name evidence="4" type="ORF">R2601_06903</name>
</gene>
<dbReference type="eggNOG" id="COG1846">
    <property type="taxonomic scope" value="Bacteria"/>
</dbReference>
<feature type="domain" description="Plasmid replication protein C N-terminal" evidence="2">
    <location>
        <begin position="20"/>
        <end position="182"/>
    </location>
</feature>
<name>Q0FUB4_SALBH</name>
<keyword evidence="5" id="KW-1185">Reference proteome</keyword>
<dbReference type="InterPro" id="IPR047611">
    <property type="entry name" value="RepABC_RepC"/>
</dbReference>
<dbReference type="GeneID" id="92506543"/>
<evidence type="ECO:0000259" key="3">
    <source>
        <dbReference type="Pfam" id="PF11800"/>
    </source>
</evidence>
<evidence type="ECO:0000259" key="2">
    <source>
        <dbReference type="Pfam" id="PF03428"/>
    </source>
</evidence>
<evidence type="ECO:0000256" key="1">
    <source>
        <dbReference type="SAM" id="MobiDB-lite"/>
    </source>
</evidence>
<dbReference type="InterPro" id="IPR011991">
    <property type="entry name" value="ArsR-like_HTH"/>
</dbReference>
<reference evidence="4 5" key="1">
    <citation type="journal article" date="2010" name="J. Bacteriol.">
        <title>Genome sequences of Pelagibaca bermudensis HTCC2601T and Maritimibacter alkaliphilus HTCC2654T, the type strains of two marine Roseobacter genera.</title>
        <authorList>
            <person name="Thrash J.C."/>
            <person name="Cho J.C."/>
            <person name="Ferriera S."/>
            <person name="Johnson J."/>
            <person name="Vergin K.L."/>
            <person name="Giovannoni S.J."/>
        </authorList>
    </citation>
    <scope>NUCLEOTIDE SEQUENCE [LARGE SCALE GENOMIC DNA]</scope>
    <source>
        <strain evidence="5">DSM 26914 / JCM 13377 / KCTC 12554 / HTCC2601</strain>
    </source>
</reference>
<dbReference type="GO" id="GO:0006355">
    <property type="term" value="P:regulation of DNA-templated transcription"/>
    <property type="evidence" value="ECO:0007669"/>
    <property type="project" value="UniProtKB-ARBA"/>
</dbReference>
<dbReference type="Gene3D" id="1.10.10.10">
    <property type="entry name" value="Winged helix-like DNA-binding domain superfamily/Winged helix DNA-binding domain"/>
    <property type="match status" value="1"/>
</dbReference>
<dbReference type="InterPro" id="IPR036388">
    <property type="entry name" value="WH-like_DNA-bd_sf"/>
</dbReference>
<evidence type="ECO:0000313" key="4">
    <source>
        <dbReference type="EMBL" id="EAU47819.1"/>
    </source>
</evidence>
<dbReference type="Proteomes" id="UP000006230">
    <property type="component" value="Unassembled WGS sequence"/>
</dbReference>
<dbReference type="STRING" id="314265.R2601_06903"/>
<sequence>MDYDPITPFGRSLRDARSLAATPQATQAPCPTVDKWQALRALSTCRGDYALSDRDLAVLQALISFHPRTDLALDDGPLVVHPSNASICERLNGMPSSTMRRHLGRLVDAGIITRRDSPNGKRYARRFGGTKVAYGFDLAPLARRFAEFEDAAQAQRDRDLRIRHLRDVVSLMRRDLEALTEIGRTEAPSDPSWDAYEDLARLSARTLRRKLTEHQLSELRDTLASAVEAAKAMVIPAETVELSTSDVRNEQHHQSSKKDSIESEQGRTESVLDTAFPRPQLVRSPRASEHAISTARPSNLPLAFVLASCPEFCSFQPDPIRNWSQFFDAADRIAPMLGIQSTTWQDVKRDMGRDQAAVVIAAMLERLSEIRSPGAYLRDLGKRAAAGTFSCAPMVVALSRRSAA</sequence>
<dbReference type="SUPFAM" id="SSF46785">
    <property type="entry name" value="Winged helix' DNA-binding domain"/>
    <property type="match status" value="1"/>
</dbReference>